<evidence type="ECO:0000256" key="1">
    <source>
        <dbReference type="SAM" id="MobiDB-lite"/>
    </source>
</evidence>
<organism evidence="2 3">
    <name type="scientific">Saccharopolyspora phatthalungensis</name>
    <dbReference type="NCBI Taxonomy" id="664693"/>
    <lineage>
        <taxon>Bacteria</taxon>
        <taxon>Bacillati</taxon>
        <taxon>Actinomycetota</taxon>
        <taxon>Actinomycetes</taxon>
        <taxon>Pseudonocardiales</taxon>
        <taxon>Pseudonocardiaceae</taxon>
        <taxon>Saccharopolyspora</taxon>
    </lineage>
</organism>
<dbReference type="EMBL" id="JACHIW010000001">
    <property type="protein sequence ID" value="MBB5156745.1"/>
    <property type="molecule type" value="Genomic_DNA"/>
</dbReference>
<dbReference type="RefSeq" id="WP_184727818.1">
    <property type="nucleotide sequence ID" value="NZ_JACHIW010000001.1"/>
</dbReference>
<gene>
    <name evidence="2" type="ORF">BJ970_004279</name>
</gene>
<reference evidence="2 3" key="1">
    <citation type="submission" date="2020-08" db="EMBL/GenBank/DDBJ databases">
        <title>Sequencing the genomes of 1000 actinobacteria strains.</title>
        <authorList>
            <person name="Klenk H.-P."/>
        </authorList>
    </citation>
    <scope>NUCLEOTIDE SEQUENCE [LARGE SCALE GENOMIC DNA]</scope>
    <source>
        <strain evidence="2 3">DSM 45584</strain>
    </source>
</reference>
<feature type="region of interest" description="Disordered" evidence="1">
    <location>
        <begin position="1"/>
        <end position="30"/>
    </location>
</feature>
<comment type="caution">
    <text evidence="2">The sequence shown here is derived from an EMBL/GenBank/DDBJ whole genome shotgun (WGS) entry which is preliminary data.</text>
</comment>
<evidence type="ECO:0000313" key="2">
    <source>
        <dbReference type="EMBL" id="MBB5156745.1"/>
    </source>
</evidence>
<dbReference type="Proteomes" id="UP000584374">
    <property type="component" value="Unassembled WGS sequence"/>
</dbReference>
<dbReference type="AlphaFoldDB" id="A0A840QE43"/>
<name>A0A840QE43_9PSEU</name>
<keyword evidence="3" id="KW-1185">Reference proteome</keyword>
<evidence type="ECO:0000313" key="3">
    <source>
        <dbReference type="Proteomes" id="UP000584374"/>
    </source>
</evidence>
<sequence>MLRPLPSPAEFGMWDTLPEDPPEHLLDLSDEDTKDTIRRRDILKQEWHWYLNYPRGLWPDASIERDTLGQGEAWRNWLLRRAWDAVATLNAGIWSPGSNAA</sequence>
<accession>A0A840QE43</accession>
<proteinExistence type="predicted"/>
<protein>
    <submittedName>
        <fullName evidence="2">Uncharacterized protein</fullName>
    </submittedName>
</protein>